<dbReference type="SUPFAM" id="SSF52096">
    <property type="entry name" value="ClpP/crotonase"/>
    <property type="match status" value="1"/>
</dbReference>
<feature type="signal peptide" evidence="1">
    <location>
        <begin position="1"/>
        <end position="20"/>
    </location>
</feature>
<dbReference type="Gene3D" id="2.60.40.10">
    <property type="entry name" value="Immunoglobulins"/>
    <property type="match status" value="1"/>
</dbReference>
<feature type="domain" description="Tail specific protease" evidence="2">
    <location>
        <begin position="286"/>
        <end position="523"/>
    </location>
</feature>
<reference evidence="3 4" key="1">
    <citation type="submission" date="2011-02" db="EMBL/GenBank/DDBJ databases">
        <authorList>
            <person name="Weinstock G."/>
            <person name="Sodergren E."/>
            <person name="Clifton S."/>
            <person name="Fulton L."/>
            <person name="Fulton B."/>
            <person name="Courtney L."/>
            <person name="Fronick C."/>
            <person name="Harrison M."/>
            <person name="Strong C."/>
            <person name="Farmer C."/>
            <person name="Delahaunty K."/>
            <person name="Markovic C."/>
            <person name="Hall O."/>
            <person name="Minx P."/>
            <person name="Tomlinson C."/>
            <person name="Mitreva M."/>
            <person name="Hou S."/>
            <person name="Chen J."/>
            <person name="Wollam A."/>
            <person name="Pepin K.H."/>
            <person name="Johnson M."/>
            <person name="Bhonagiri V."/>
            <person name="Zhang X."/>
            <person name="Suruliraj S."/>
            <person name="Warren W."/>
            <person name="Chinwalla A."/>
            <person name="Mardis E.R."/>
            <person name="Wilson R.K."/>
        </authorList>
    </citation>
    <scope>NUCLEOTIDE SEQUENCE [LARGE SCALE GENOMIC DNA]</scope>
    <source>
        <strain evidence="3 4">YIT 12057</strain>
    </source>
</reference>
<dbReference type="HOGENOM" id="CLU_031949_0_0_10"/>
<dbReference type="Pfam" id="PF03572">
    <property type="entry name" value="Peptidase_S41"/>
    <property type="match status" value="1"/>
</dbReference>
<dbReference type="AlphaFoldDB" id="F3PRU5"/>
<evidence type="ECO:0000256" key="1">
    <source>
        <dbReference type="SAM" id="SignalP"/>
    </source>
</evidence>
<dbReference type="GO" id="GO:0004175">
    <property type="term" value="F:endopeptidase activity"/>
    <property type="evidence" value="ECO:0007669"/>
    <property type="project" value="TreeGrafter"/>
</dbReference>
<dbReference type="PANTHER" id="PTHR32060">
    <property type="entry name" value="TAIL-SPECIFIC PROTEASE"/>
    <property type="match status" value="1"/>
</dbReference>
<dbReference type="Gene3D" id="3.30.750.170">
    <property type="match status" value="1"/>
</dbReference>
<dbReference type="EMBL" id="AFBN01000025">
    <property type="protein sequence ID" value="EGF58146.1"/>
    <property type="molecule type" value="Genomic_DNA"/>
</dbReference>
<evidence type="ECO:0000313" key="3">
    <source>
        <dbReference type="EMBL" id="EGF58146.1"/>
    </source>
</evidence>
<dbReference type="GO" id="GO:0006508">
    <property type="term" value="P:proteolysis"/>
    <property type="evidence" value="ECO:0007669"/>
    <property type="project" value="InterPro"/>
</dbReference>
<dbReference type="GO" id="GO:0030288">
    <property type="term" value="C:outer membrane-bounded periplasmic space"/>
    <property type="evidence" value="ECO:0007669"/>
    <property type="project" value="TreeGrafter"/>
</dbReference>
<dbReference type="InterPro" id="IPR024361">
    <property type="entry name" value="BACON"/>
</dbReference>
<dbReference type="SMART" id="SM00245">
    <property type="entry name" value="TSPc"/>
    <property type="match status" value="1"/>
</dbReference>
<organism evidence="3 4">
    <name type="scientific">Bacteroides fluxus YIT 12057</name>
    <dbReference type="NCBI Taxonomy" id="763034"/>
    <lineage>
        <taxon>Bacteria</taxon>
        <taxon>Pseudomonadati</taxon>
        <taxon>Bacteroidota</taxon>
        <taxon>Bacteroidia</taxon>
        <taxon>Bacteroidales</taxon>
        <taxon>Bacteroidaceae</taxon>
        <taxon>Bacteroides</taxon>
    </lineage>
</organism>
<keyword evidence="4" id="KW-1185">Reference proteome</keyword>
<dbReference type="Gene3D" id="2.30.42.10">
    <property type="match status" value="1"/>
</dbReference>
<dbReference type="CDD" id="cd07561">
    <property type="entry name" value="Peptidase_S41_CPP_like"/>
    <property type="match status" value="1"/>
</dbReference>
<evidence type="ECO:0000259" key="2">
    <source>
        <dbReference type="SMART" id="SM00245"/>
    </source>
</evidence>
<dbReference type="CDD" id="cd14948">
    <property type="entry name" value="BACON"/>
    <property type="match status" value="1"/>
</dbReference>
<dbReference type="PROSITE" id="PS51257">
    <property type="entry name" value="PROKAR_LIPOPROTEIN"/>
    <property type="match status" value="1"/>
</dbReference>
<dbReference type="InterPro" id="IPR041613">
    <property type="entry name" value="Pept_S41_N"/>
</dbReference>
<evidence type="ECO:0000313" key="4">
    <source>
        <dbReference type="Proteomes" id="UP000003416"/>
    </source>
</evidence>
<accession>F3PRU5</accession>
<dbReference type="STRING" id="763034.HMPREF9446_01447"/>
<feature type="chain" id="PRO_5003305821" evidence="1">
    <location>
        <begin position="21"/>
        <end position="597"/>
    </location>
</feature>
<keyword evidence="1" id="KW-0732">Signal</keyword>
<dbReference type="Pfam" id="PF13004">
    <property type="entry name" value="BACON"/>
    <property type="match status" value="1"/>
</dbReference>
<sequence>MKQVHYFSFFLCLFAAISFASCSDDDNDNGSQTGITGQSWKEGTPVELTAGSTQSVSFNAAAKWKAHTNSTWCKLQTTEGEKGAGTIKLSVTTTSTKDRTSIITIQVQGYSTTSFQVIQKGSSTTVSEDVEINGKVDEYLRKMYLWNDDYKKLDLDYTKNYEAFFYDALGSMEKNTLDKKPYTGSDGKTYYRLFSYIQLLPDISSTRATKIVNKELAYSFGITGITPVTISGQTQSTTYFCIQGIYPDSPASEAGLKRGMMISQINGKKINNSNIEDFYYNLLLPSSAFSYALTEDIIGEGGVTGQKGYTITSKAMYNNPVLFSKVEEGIEGHKIGYLVYSGFEAGFDEELFNVFKEFKSKNITDLILDLRYNGGGHTMSANLIATCIAGSASQGKVFTSLRYNDERMAERNNQKDHEMFAYSNYPNLGTSLSAGALNLPRVYCLVGTGTASSSELVINSLEGIHLDVILIGERTTGKNVGMEYEDMKVRDNTYRVVPITFQSYNAEDFGDYQDGFKPDVELDETNPYNQQGRFYILRDYMSNEEPLYAKAIELITGKNPMPATRSAENALNGKTRQLPALFRPGHDGMLKPAKGIE</sequence>
<name>F3PRU5_9BACE</name>
<dbReference type="Proteomes" id="UP000003416">
    <property type="component" value="Unassembled WGS sequence"/>
</dbReference>
<dbReference type="GO" id="GO:0008236">
    <property type="term" value="F:serine-type peptidase activity"/>
    <property type="evidence" value="ECO:0007669"/>
    <property type="project" value="InterPro"/>
</dbReference>
<dbReference type="eggNOG" id="COG0793">
    <property type="taxonomic scope" value="Bacteria"/>
</dbReference>
<dbReference type="Gene3D" id="3.90.226.10">
    <property type="entry name" value="2-enoyl-CoA Hydratase, Chain A, domain 1"/>
    <property type="match status" value="1"/>
</dbReference>
<dbReference type="InterPro" id="IPR013783">
    <property type="entry name" value="Ig-like_fold"/>
</dbReference>
<protein>
    <submittedName>
        <fullName evidence="3">Phage minor structural protein</fullName>
    </submittedName>
</protein>
<dbReference type="SUPFAM" id="SSF50156">
    <property type="entry name" value="PDZ domain-like"/>
    <property type="match status" value="1"/>
</dbReference>
<dbReference type="GO" id="GO:0007165">
    <property type="term" value="P:signal transduction"/>
    <property type="evidence" value="ECO:0007669"/>
    <property type="project" value="TreeGrafter"/>
</dbReference>
<dbReference type="InterPro" id="IPR005151">
    <property type="entry name" value="Tail-specific_protease"/>
</dbReference>
<gene>
    <name evidence="3" type="ORF">HMPREF9446_01447</name>
</gene>
<dbReference type="GeneID" id="86049118"/>
<dbReference type="Pfam" id="PF18294">
    <property type="entry name" value="Pept_S41_N"/>
    <property type="match status" value="1"/>
</dbReference>
<dbReference type="RefSeq" id="WP_009124674.1">
    <property type="nucleotide sequence ID" value="NZ_GL882623.1"/>
</dbReference>
<dbReference type="PANTHER" id="PTHR32060:SF30">
    <property type="entry name" value="CARBOXY-TERMINAL PROCESSING PROTEASE CTPA"/>
    <property type="match status" value="1"/>
</dbReference>
<dbReference type="InterPro" id="IPR029045">
    <property type="entry name" value="ClpP/crotonase-like_dom_sf"/>
</dbReference>
<proteinExistence type="predicted"/>
<dbReference type="InterPro" id="IPR036034">
    <property type="entry name" value="PDZ_sf"/>
</dbReference>
<comment type="caution">
    <text evidence="3">The sequence shown here is derived from an EMBL/GenBank/DDBJ whole genome shotgun (WGS) entry which is preliminary data.</text>
</comment>